<dbReference type="InterPro" id="IPR000719">
    <property type="entry name" value="Prot_kinase_dom"/>
</dbReference>
<evidence type="ECO:0000256" key="4">
    <source>
        <dbReference type="ARBA" id="ARBA00022741"/>
    </source>
</evidence>
<organism evidence="9 10">
    <name type="scientific">Kibdelosporangium aridum</name>
    <dbReference type="NCBI Taxonomy" id="2030"/>
    <lineage>
        <taxon>Bacteria</taxon>
        <taxon>Bacillati</taxon>
        <taxon>Actinomycetota</taxon>
        <taxon>Actinomycetes</taxon>
        <taxon>Pseudonocardiales</taxon>
        <taxon>Pseudonocardiaceae</taxon>
        <taxon>Kibdelosporangium</taxon>
    </lineage>
</organism>
<dbReference type="PANTHER" id="PTHR43289:SF6">
    <property type="entry name" value="SERINE_THREONINE-PROTEIN KINASE NEKL-3"/>
    <property type="match status" value="1"/>
</dbReference>
<keyword evidence="10" id="KW-1185">Reference proteome</keyword>
<dbReference type="GO" id="GO:0004674">
    <property type="term" value="F:protein serine/threonine kinase activity"/>
    <property type="evidence" value="ECO:0007669"/>
    <property type="project" value="UniProtKB-KW"/>
</dbReference>
<dbReference type="Proteomes" id="UP000192674">
    <property type="component" value="Unassembled WGS sequence"/>
</dbReference>
<keyword evidence="6" id="KW-0067">ATP-binding</keyword>
<evidence type="ECO:0000313" key="10">
    <source>
        <dbReference type="Proteomes" id="UP000192674"/>
    </source>
</evidence>
<dbReference type="Gene3D" id="1.10.510.10">
    <property type="entry name" value="Transferase(Phosphotransferase) domain 1"/>
    <property type="match status" value="1"/>
</dbReference>
<feature type="region of interest" description="Disordered" evidence="7">
    <location>
        <begin position="482"/>
        <end position="507"/>
    </location>
</feature>
<evidence type="ECO:0000256" key="2">
    <source>
        <dbReference type="ARBA" id="ARBA00022527"/>
    </source>
</evidence>
<dbReference type="InterPro" id="IPR011009">
    <property type="entry name" value="Kinase-like_dom_sf"/>
</dbReference>
<evidence type="ECO:0000256" key="5">
    <source>
        <dbReference type="ARBA" id="ARBA00022777"/>
    </source>
</evidence>
<feature type="compositionally biased region" description="Low complexity" evidence="7">
    <location>
        <begin position="1"/>
        <end position="10"/>
    </location>
</feature>
<dbReference type="Gene3D" id="3.30.200.20">
    <property type="entry name" value="Phosphorylase Kinase, domain 1"/>
    <property type="match status" value="1"/>
</dbReference>
<dbReference type="CDD" id="cd14014">
    <property type="entry name" value="STKc_PknB_like"/>
    <property type="match status" value="1"/>
</dbReference>
<evidence type="ECO:0000256" key="6">
    <source>
        <dbReference type="ARBA" id="ARBA00022840"/>
    </source>
</evidence>
<dbReference type="EMBL" id="FWXV01000001">
    <property type="protein sequence ID" value="SMC47152.1"/>
    <property type="molecule type" value="Genomic_DNA"/>
</dbReference>
<dbReference type="EC" id="2.7.11.1" evidence="1"/>
<dbReference type="Pfam" id="PF00069">
    <property type="entry name" value="Pkinase"/>
    <property type="match status" value="1"/>
</dbReference>
<keyword evidence="4" id="KW-0547">Nucleotide-binding</keyword>
<keyword evidence="2" id="KW-0723">Serine/threonine-protein kinase</keyword>
<reference evidence="9 10" key="1">
    <citation type="submission" date="2017-04" db="EMBL/GenBank/DDBJ databases">
        <authorList>
            <person name="Afonso C.L."/>
            <person name="Miller P.J."/>
            <person name="Scott M.A."/>
            <person name="Spackman E."/>
            <person name="Goraichik I."/>
            <person name="Dimitrov K.M."/>
            <person name="Suarez D.L."/>
            <person name="Swayne D.E."/>
        </authorList>
    </citation>
    <scope>NUCLEOTIDE SEQUENCE [LARGE SCALE GENOMIC DNA]</scope>
    <source>
        <strain evidence="9 10">DSM 43828</strain>
    </source>
</reference>
<dbReference type="RefSeq" id="WP_084423950.1">
    <property type="nucleotide sequence ID" value="NZ_FWXV01000001.1"/>
</dbReference>
<dbReference type="PROSITE" id="PS50011">
    <property type="entry name" value="PROTEIN_KINASE_DOM"/>
    <property type="match status" value="1"/>
</dbReference>
<sequence>MAVDSSASDSDAPERLPHDDPPYEQVRHAARGQRKDYKLDRTPMARGGQAVVFRALHKSTQVPVAFKKLVADNRSAVARMRREIEASRKFGSHPHVMPVLDADTQNSWFVMPLAEATASTQADELADPDRLRELVTAVCLALREPHRLGWVHRDLKPDNILLLDGRWTVADWGLGRRPRGQTSDPRRTAAGTQFGTLGFAAPEMSVNAHEIGPQADVYSIGQIIGWALTGQWPQANIPLLPEPGPWRRIVQDATAFGNNEHRRPADAEALLTLVAAELDAPTESPIDRAKRLLADPNTAGALLGLAADVGPDRDFFNQVLLPLDEEQLRTALMTDPASAQQVLQAVRALPDEDSTGIWLLTVARIAESLAEWDVLREAAESVLRLNRPEDDVRSWLTSLTGDAASAAAAALRGYAADYQDLLGASDLDDRIAKVLRAKPRAGSVEDARGESIWWSRRRWRLVGAATITAAAAAITIPIVLNETSNPTTPSNPGATSSANEPRLPSKVAGTPQLASYVSGWDQYPTWKSCTTNNKDATVDGTFPAAAPAQALPANVTFSCDAGEDVFTVMFGEYTVRVRDYNDAVARYRSAPRAQNAVKSEASPPDGLHVFQWSATHRALMWFSQDRRTIGILTTKSPNRDLVENWQKYQR</sequence>
<dbReference type="PANTHER" id="PTHR43289">
    <property type="entry name" value="MITOGEN-ACTIVATED PROTEIN KINASE KINASE KINASE 20-RELATED"/>
    <property type="match status" value="1"/>
</dbReference>
<dbReference type="SMART" id="SM00220">
    <property type="entry name" value="S_TKc"/>
    <property type="match status" value="1"/>
</dbReference>
<feature type="compositionally biased region" description="Basic and acidic residues" evidence="7">
    <location>
        <begin position="12"/>
        <end position="35"/>
    </location>
</feature>
<gene>
    <name evidence="9" type="ORF">SAMN05661093_00012</name>
</gene>
<dbReference type="AlphaFoldDB" id="A0A1W1ZG43"/>
<keyword evidence="3" id="KW-0808">Transferase</keyword>
<keyword evidence="5 9" id="KW-0418">Kinase</keyword>
<evidence type="ECO:0000259" key="8">
    <source>
        <dbReference type="PROSITE" id="PS50011"/>
    </source>
</evidence>
<dbReference type="GO" id="GO:0005524">
    <property type="term" value="F:ATP binding"/>
    <property type="evidence" value="ECO:0007669"/>
    <property type="project" value="UniProtKB-KW"/>
</dbReference>
<dbReference type="SUPFAM" id="SSF56112">
    <property type="entry name" value="Protein kinase-like (PK-like)"/>
    <property type="match status" value="1"/>
</dbReference>
<name>A0A1W1ZG43_KIBAR</name>
<proteinExistence type="predicted"/>
<evidence type="ECO:0000256" key="7">
    <source>
        <dbReference type="SAM" id="MobiDB-lite"/>
    </source>
</evidence>
<dbReference type="OrthoDB" id="7061676at2"/>
<evidence type="ECO:0000256" key="3">
    <source>
        <dbReference type="ARBA" id="ARBA00022679"/>
    </source>
</evidence>
<feature type="region of interest" description="Disordered" evidence="7">
    <location>
        <begin position="1"/>
        <end position="35"/>
    </location>
</feature>
<feature type="domain" description="Protein kinase" evidence="8">
    <location>
        <begin position="38"/>
        <end position="359"/>
    </location>
</feature>
<accession>A0A1W1ZG43</accession>
<protein>
    <recommendedName>
        <fullName evidence="1">non-specific serine/threonine protein kinase</fullName>
        <ecNumber evidence="1">2.7.11.1</ecNumber>
    </recommendedName>
</protein>
<feature type="compositionally biased region" description="Polar residues" evidence="7">
    <location>
        <begin position="482"/>
        <end position="499"/>
    </location>
</feature>
<evidence type="ECO:0000313" key="9">
    <source>
        <dbReference type="EMBL" id="SMC47152.1"/>
    </source>
</evidence>
<evidence type="ECO:0000256" key="1">
    <source>
        <dbReference type="ARBA" id="ARBA00012513"/>
    </source>
</evidence>